<reference evidence="4 5" key="1">
    <citation type="submission" date="2009-03" db="EMBL/GenBank/DDBJ databases">
        <title>Comparison of the complete genome sequences of Rhodococcus erythropolis PR4 and Rhodococcus opacus B4.</title>
        <authorList>
            <person name="Takarada H."/>
            <person name="Sekine M."/>
            <person name="Hosoyama A."/>
            <person name="Yamada R."/>
            <person name="Fujisawa T."/>
            <person name="Omata S."/>
            <person name="Shimizu A."/>
            <person name="Tsukatani N."/>
            <person name="Tanikawa S."/>
            <person name="Fujita N."/>
            <person name="Harayama S."/>
        </authorList>
    </citation>
    <scope>NUCLEOTIDE SEQUENCE [LARGE SCALE GENOMIC DNA]</scope>
    <source>
        <strain evidence="4 5">B4</strain>
    </source>
</reference>
<evidence type="ECO:0000259" key="1">
    <source>
        <dbReference type="Pfam" id="PF08279"/>
    </source>
</evidence>
<protein>
    <submittedName>
        <fullName evidence="4">Putative DeoR family transcriptional regulator</fullName>
    </submittedName>
</protein>
<dbReference type="PATRIC" id="fig|632772.20.peg.5867"/>
<dbReference type="OrthoDB" id="3171994at2"/>
<dbReference type="Gene3D" id="1.10.10.10">
    <property type="entry name" value="Winged helix-like DNA-binding domain superfamily/Winged helix DNA-binding domain"/>
    <property type="match status" value="1"/>
</dbReference>
<evidence type="ECO:0000313" key="4">
    <source>
        <dbReference type="EMBL" id="BAH53865.1"/>
    </source>
</evidence>
<sequence length="323" mass="34849">MRSSRLVEVMLRLEGSRGATAQQLADELGVSVRTVYRDVTALSAAGVPLWTESGPGGGIRLLDGWQSKLGGMTGEETSALMLLGVPSIADDLGLRDVTAAAQSKLLGALPVPLRAGAQLWRDRLYVDAPGWFDGPRDNGDLPVVASAVLEGRRLGIRYRKGNRSTARTLDPLGLVAKAGVWYLVAQHRGRTLSYRVSRISDATVLTQAAVRPGNFDLGAWWTASVAEFDRALLRFRCRVRLSPAAWRRLRRVVGVEAARVEPGPPDDDGWVAVDLLLEAEDVALDQLTALGGEVEVLQPQSLRESLRAVGEAIARRNVGAPHL</sequence>
<dbReference type="InterPro" id="IPR036390">
    <property type="entry name" value="WH_DNA-bd_sf"/>
</dbReference>
<dbReference type="Pfam" id="PF08279">
    <property type="entry name" value="HTH_11"/>
    <property type="match status" value="1"/>
</dbReference>
<dbReference type="KEGG" id="rop:ROP_56180"/>
<feature type="domain" description="WYL" evidence="2">
    <location>
        <begin position="141"/>
        <end position="204"/>
    </location>
</feature>
<evidence type="ECO:0000259" key="2">
    <source>
        <dbReference type="Pfam" id="PF13280"/>
    </source>
</evidence>
<evidence type="ECO:0000313" key="5">
    <source>
        <dbReference type="Proteomes" id="UP000002212"/>
    </source>
</evidence>
<accession>C1AWU2</accession>
<dbReference type="PROSITE" id="PS52050">
    <property type="entry name" value="WYL"/>
    <property type="match status" value="1"/>
</dbReference>
<dbReference type="PANTHER" id="PTHR34580:SF1">
    <property type="entry name" value="PROTEIN PAFC"/>
    <property type="match status" value="1"/>
</dbReference>
<dbReference type="InterPro" id="IPR013196">
    <property type="entry name" value="HTH_11"/>
</dbReference>
<dbReference type="AlphaFoldDB" id="C1AWU2"/>
<dbReference type="EMBL" id="AP011115">
    <property type="protein sequence ID" value="BAH53865.1"/>
    <property type="molecule type" value="Genomic_DNA"/>
</dbReference>
<dbReference type="STRING" id="632772.ROP_56180"/>
<dbReference type="InterPro" id="IPR057727">
    <property type="entry name" value="WCX_dom"/>
</dbReference>
<dbReference type="Proteomes" id="UP000002212">
    <property type="component" value="Chromosome"/>
</dbReference>
<dbReference type="Pfam" id="PF25583">
    <property type="entry name" value="WCX"/>
    <property type="match status" value="1"/>
</dbReference>
<organism evidence="4 5">
    <name type="scientific">Rhodococcus opacus (strain B4)</name>
    <dbReference type="NCBI Taxonomy" id="632772"/>
    <lineage>
        <taxon>Bacteria</taxon>
        <taxon>Bacillati</taxon>
        <taxon>Actinomycetota</taxon>
        <taxon>Actinomycetes</taxon>
        <taxon>Mycobacteriales</taxon>
        <taxon>Nocardiaceae</taxon>
        <taxon>Rhodococcus</taxon>
    </lineage>
</organism>
<gene>
    <name evidence="4" type="ordered locus">ROP_56180</name>
</gene>
<dbReference type="InterPro" id="IPR026881">
    <property type="entry name" value="WYL_dom"/>
</dbReference>
<dbReference type="HOGENOM" id="CLU_041141_5_0_11"/>
<evidence type="ECO:0000259" key="3">
    <source>
        <dbReference type="Pfam" id="PF25583"/>
    </source>
</evidence>
<dbReference type="InterPro" id="IPR051534">
    <property type="entry name" value="CBASS_pafABC_assoc_protein"/>
</dbReference>
<dbReference type="PANTHER" id="PTHR34580">
    <property type="match status" value="1"/>
</dbReference>
<dbReference type="Pfam" id="PF13280">
    <property type="entry name" value="WYL"/>
    <property type="match status" value="1"/>
</dbReference>
<name>C1AWU2_RHOOB</name>
<feature type="domain" description="WCX" evidence="3">
    <location>
        <begin position="235"/>
        <end position="314"/>
    </location>
</feature>
<dbReference type="RefSeq" id="WP_015889364.1">
    <property type="nucleotide sequence ID" value="NC_012522.1"/>
</dbReference>
<feature type="domain" description="Helix-turn-helix type 11" evidence="1">
    <location>
        <begin position="10"/>
        <end position="56"/>
    </location>
</feature>
<proteinExistence type="predicted"/>
<dbReference type="SUPFAM" id="SSF46785">
    <property type="entry name" value="Winged helix' DNA-binding domain"/>
    <property type="match status" value="1"/>
</dbReference>
<dbReference type="InterPro" id="IPR036388">
    <property type="entry name" value="WH-like_DNA-bd_sf"/>
</dbReference>